<accession>A0A4R9LP53</accession>
<dbReference type="OrthoDB" id="9799175at2"/>
<dbReference type="InterPro" id="IPR036388">
    <property type="entry name" value="WH-like_DNA-bd_sf"/>
</dbReference>
<dbReference type="InterPro" id="IPR011991">
    <property type="entry name" value="ArsR-like_HTH"/>
</dbReference>
<dbReference type="RefSeq" id="WP_135764738.1">
    <property type="nucleotide sequence ID" value="NZ_RQHV01000052.1"/>
</dbReference>
<gene>
    <name evidence="2" type="ORF">EHS11_12450</name>
</gene>
<dbReference type="Pfam" id="PF01022">
    <property type="entry name" value="HTH_5"/>
    <property type="match status" value="1"/>
</dbReference>
<evidence type="ECO:0000259" key="1">
    <source>
        <dbReference type="PROSITE" id="PS50987"/>
    </source>
</evidence>
<dbReference type="InterPro" id="IPR001845">
    <property type="entry name" value="HTH_ArsR_DNA-bd_dom"/>
</dbReference>
<dbReference type="PANTHER" id="PTHR38600:SF2">
    <property type="entry name" value="SLL0088 PROTEIN"/>
    <property type="match status" value="1"/>
</dbReference>
<dbReference type="EMBL" id="RQHV01000052">
    <property type="protein sequence ID" value="TGN09356.1"/>
    <property type="molecule type" value="Genomic_DNA"/>
</dbReference>
<organism evidence="2 3">
    <name type="scientific">Leptospira ilyithenensis</name>
    <dbReference type="NCBI Taxonomy" id="2484901"/>
    <lineage>
        <taxon>Bacteria</taxon>
        <taxon>Pseudomonadati</taxon>
        <taxon>Spirochaetota</taxon>
        <taxon>Spirochaetia</taxon>
        <taxon>Leptospirales</taxon>
        <taxon>Leptospiraceae</taxon>
        <taxon>Leptospira</taxon>
    </lineage>
</organism>
<keyword evidence="3" id="KW-1185">Reference proteome</keyword>
<dbReference type="PANTHER" id="PTHR38600">
    <property type="entry name" value="TRANSCRIPTIONAL REGULATORY PROTEIN"/>
    <property type="match status" value="1"/>
</dbReference>
<dbReference type="AlphaFoldDB" id="A0A4R9LP53"/>
<dbReference type="InterPro" id="IPR036390">
    <property type="entry name" value="WH_DNA-bd_sf"/>
</dbReference>
<evidence type="ECO:0000313" key="3">
    <source>
        <dbReference type="Proteomes" id="UP000298264"/>
    </source>
</evidence>
<dbReference type="PROSITE" id="PS50987">
    <property type="entry name" value="HTH_ARSR_2"/>
    <property type="match status" value="1"/>
</dbReference>
<dbReference type="SUPFAM" id="SSF46785">
    <property type="entry name" value="Winged helix' DNA-binding domain"/>
    <property type="match status" value="1"/>
</dbReference>
<dbReference type="Gene3D" id="1.10.10.10">
    <property type="entry name" value="Winged helix-like DNA-binding domain superfamily/Winged helix DNA-binding domain"/>
    <property type="match status" value="1"/>
</dbReference>
<dbReference type="SMART" id="SM00418">
    <property type="entry name" value="HTH_ARSR"/>
    <property type="match status" value="1"/>
</dbReference>
<evidence type="ECO:0000313" key="2">
    <source>
        <dbReference type="EMBL" id="TGN09356.1"/>
    </source>
</evidence>
<dbReference type="Proteomes" id="UP000298264">
    <property type="component" value="Unassembled WGS sequence"/>
</dbReference>
<protein>
    <submittedName>
        <fullName evidence="2">ArsR family transcriptional regulator</fullName>
    </submittedName>
</protein>
<dbReference type="GO" id="GO:0003700">
    <property type="term" value="F:DNA-binding transcription factor activity"/>
    <property type="evidence" value="ECO:0007669"/>
    <property type="project" value="InterPro"/>
</dbReference>
<dbReference type="CDD" id="cd00090">
    <property type="entry name" value="HTH_ARSR"/>
    <property type="match status" value="1"/>
</dbReference>
<dbReference type="NCBIfam" id="NF033788">
    <property type="entry name" value="HTH_metalloreg"/>
    <property type="match status" value="1"/>
</dbReference>
<name>A0A4R9LP53_9LEPT</name>
<proteinExistence type="predicted"/>
<sequence>MLALDSTFAALADSTRRAILMRLAEGDATVMELAKPFHMSQPAISRHLKVLEKAGLVSTTIRAQERPRRLETVPLKNATDWIEKYRQMWEKRYQALDGLLEELKTIQTKGD</sequence>
<comment type="caution">
    <text evidence="2">The sequence shown here is derived from an EMBL/GenBank/DDBJ whole genome shotgun (WGS) entry which is preliminary data.</text>
</comment>
<reference evidence="2" key="1">
    <citation type="journal article" date="2019" name="PLoS Negl. Trop. Dis.">
        <title>Revisiting the worldwide diversity of Leptospira species in the environment.</title>
        <authorList>
            <person name="Vincent A.T."/>
            <person name="Schiettekatte O."/>
            <person name="Bourhy P."/>
            <person name="Veyrier F.J."/>
            <person name="Picardeau M."/>
        </authorList>
    </citation>
    <scope>NUCLEOTIDE SEQUENCE [LARGE SCALE GENOMIC DNA]</scope>
    <source>
        <strain evidence="2">201400974</strain>
    </source>
</reference>
<dbReference type="PRINTS" id="PR00778">
    <property type="entry name" value="HTHARSR"/>
</dbReference>
<feature type="domain" description="HTH arsR-type" evidence="1">
    <location>
        <begin position="1"/>
        <end position="90"/>
    </location>
</feature>